<evidence type="ECO:0000313" key="4">
    <source>
        <dbReference type="EMBL" id="CAH7667560.1"/>
    </source>
</evidence>
<dbReference type="GO" id="GO:1990871">
    <property type="term" value="C:Vma12-Vma22 assembly complex"/>
    <property type="evidence" value="ECO:0007669"/>
    <property type="project" value="TreeGrafter"/>
</dbReference>
<dbReference type="PANTHER" id="PTHR31996:SF2">
    <property type="entry name" value="COILED-COIL DOMAIN-CONTAINING PROTEIN 115"/>
    <property type="match status" value="1"/>
</dbReference>
<accession>A0AAV0AGU6</accession>
<organism evidence="4 5">
    <name type="scientific">Phakopsora pachyrhizi</name>
    <name type="common">Asian soybean rust disease fungus</name>
    <dbReference type="NCBI Taxonomy" id="170000"/>
    <lineage>
        <taxon>Eukaryota</taxon>
        <taxon>Fungi</taxon>
        <taxon>Dikarya</taxon>
        <taxon>Basidiomycota</taxon>
        <taxon>Pucciniomycotina</taxon>
        <taxon>Pucciniomycetes</taxon>
        <taxon>Pucciniales</taxon>
        <taxon>Phakopsoraceae</taxon>
        <taxon>Phakopsora</taxon>
    </lineage>
</organism>
<evidence type="ECO:0000256" key="1">
    <source>
        <dbReference type="ARBA" id="ARBA00093634"/>
    </source>
</evidence>
<dbReference type="InterPro" id="IPR040357">
    <property type="entry name" value="Vma22/CCDC115"/>
</dbReference>
<dbReference type="EMBL" id="CALTRL010000343">
    <property type="protein sequence ID" value="CAH7667560.1"/>
    <property type="molecule type" value="Genomic_DNA"/>
</dbReference>
<dbReference type="GO" id="GO:0070072">
    <property type="term" value="P:vacuolar proton-transporting V-type ATPase complex assembly"/>
    <property type="evidence" value="ECO:0007669"/>
    <property type="project" value="InterPro"/>
</dbReference>
<feature type="coiled-coil region" evidence="2">
    <location>
        <begin position="207"/>
        <end position="243"/>
    </location>
</feature>
<gene>
    <name evidence="4" type="ORF">PPACK8108_LOCUS1968</name>
</gene>
<keyword evidence="2" id="KW-0175">Coiled coil</keyword>
<dbReference type="Proteomes" id="UP001153365">
    <property type="component" value="Unassembled WGS sequence"/>
</dbReference>
<reference evidence="4" key="1">
    <citation type="submission" date="2022-06" db="EMBL/GenBank/DDBJ databases">
        <authorList>
            <consortium name="SYNGENTA / RWTH Aachen University"/>
        </authorList>
    </citation>
    <scope>NUCLEOTIDE SEQUENCE</scope>
</reference>
<feature type="region of interest" description="Disordered" evidence="3">
    <location>
        <begin position="116"/>
        <end position="159"/>
    </location>
</feature>
<dbReference type="PANTHER" id="PTHR31996">
    <property type="entry name" value="COILED-COIL DOMAIN-CONTAINING PROTEIN 115"/>
    <property type="match status" value="1"/>
</dbReference>
<dbReference type="AlphaFoldDB" id="A0AAV0AGU6"/>
<evidence type="ECO:0000256" key="3">
    <source>
        <dbReference type="SAM" id="MobiDB-lite"/>
    </source>
</evidence>
<keyword evidence="5" id="KW-1185">Reference proteome</keyword>
<evidence type="ECO:0000256" key="2">
    <source>
        <dbReference type="SAM" id="Coils"/>
    </source>
</evidence>
<comment type="caution">
    <text evidence="4">The sequence shown here is derived from an EMBL/GenBank/DDBJ whole genome shotgun (WGS) entry which is preliminary data.</text>
</comment>
<dbReference type="GO" id="GO:0051082">
    <property type="term" value="F:unfolded protein binding"/>
    <property type="evidence" value="ECO:0007669"/>
    <property type="project" value="TreeGrafter"/>
</dbReference>
<proteinExistence type="predicted"/>
<evidence type="ECO:0000313" key="5">
    <source>
        <dbReference type="Proteomes" id="UP001153365"/>
    </source>
</evidence>
<sequence length="244" mass="27878">MNTDNEVNEISKSLDYSLISYLDLIDQYYQCYNLLEIQLREAHFSLTKSKLVLGPLRISPSSYDLKPKQSVKEIRINDKQNEPSAKDSGSVNCKFNFSLSLITNVRFRSISNSIKGNMDSNSEIKHQNGLRQRKVRKSSFSNQSKEHLKDQLVSSGDDETKYLGAHNSAKIKNKSDDYDEEEVLDDPIHQFAALPPPALKISQSKFSDSLETMIKILNKRLEIAELESAIKLYEERLKRASLND</sequence>
<protein>
    <recommendedName>
        <fullName evidence="1">Vacuolar ATPase assembly protein VMA22</fullName>
    </recommendedName>
</protein>
<name>A0AAV0AGU6_PHAPC</name>